<keyword evidence="7" id="KW-0695">RNA-directed DNA polymerase</keyword>
<evidence type="ECO:0000313" key="11">
    <source>
        <dbReference type="EMBL" id="KAG2401956.1"/>
    </source>
</evidence>
<dbReference type="Proteomes" id="UP000743370">
    <property type="component" value="Unassembled WGS sequence"/>
</dbReference>
<keyword evidence="2" id="KW-0808">Transferase</keyword>
<dbReference type="Pfam" id="PF00665">
    <property type="entry name" value="rve"/>
    <property type="match status" value="1"/>
</dbReference>
<dbReference type="PANTHER" id="PTHR37984">
    <property type="entry name" value="PROTEIN CBG26694"/>
    <property type="match status" value="1"/>
</dbReference>
<keyword evidence="3" id="KW-0548">Nucleotidyltransferase</keyword>
<sequence length="1376" mass="157154">MILDASFGGSVLFKTADEAIAVIENMASTDMRSQHGRIPAQRRGVYELSAQDALLAQNKLLSQQMELLTQSMARLPQQLQALQAQSQPHHQVMRCDFCGDDHPNGHCQVPGSSQSEEVNYMGNQGRQNFFNNSFPNPANQGWRQAQGASGSRNSYQPGQQYASQNDRTAKLEDALQMFIQQSIQNQKNTDASIKNLEVQVGQLAKQLANQQGGQFSANTQTNPKEECKAITTRSGKEIRITEKESTRREEKNQIEEENQKEREKEKEIVKHLPYPKVYTRKEKEKQFERFLDIFKKLEIKIPFSEALQQIPAYSRFMKDLLTKKKKYIEAETIEVQGNCSAIIQKLLPPKFKDPGSFTIPCTIGNLAIGKALIDLGASINLMPLSMFRKIGELDLKPTRMTLQLADRSIKYPHGVVEDVLVKVDKFVFPVDFVIMEMEEDTEVPLILGRPFMKTARVLIDVDNGKLKVRVQDEEVNFNVFEAMSHPNDDEACFQVDVLDEVCANNEKIAYVSSPLEKTLIDACEALNEEEEKLIDECLTNLDTLKEIPPHEAKMEDITSKEKVKNGKLELKMLPPHLKYVFLEEAGSKPVIISNSLSPAEEEKLIEVLKANKGAIGWSISDLKGISPSYCMHKIFMEEDFKPVAQPQRRLNPVMKEEVRKEVLKLLEVGIIYPISDSTWVSPVQVVPKKGGMTVVCNDKNELIPTRTVTGIEIDKAKVEVIEKLPPPTNVKGIRSFLGHAGFYRRFIKDFSKIAKPLCSLLVKDTPFVLDKECLNAFKVLKDKLISAPVIIGPNWEQEFELMCDASDYAIGAVLGQRRGKVFHSIYYASKVLNGAQLNYATTEKEFLAIVYALEKFRPYLIGSKVIIYTDHAAIKYLLTKPDSKPRLIRWVLMLQEFDLEIRDKKGSENVIADHLSRLVNDEITTKEREIREEFYDENLMMVQQRPWFADIANFKAAGTLPDDLSWQQKKKFLNDAKQFVWDDPYLFKLGADNLLRRCVTEEESAGILWHCHNSPYGGHFNGERTAAKILQSGFYWPTIFKDAYAHAKRCDKCQRVGTISRRHEMPLQSILEVEVFDCWGIDFVGPLPSSYTNEYILVAVDYVSKWVEAVACQKNDATTVIKFLRKNIFSRFGVPRILISDGGSHFCNYQLEKILKHYEVKHKVASPYHPQTNGQAEVSNREIKRILEKTVSSSRKDWSLKLDDALWAYRTAMKTPVGMTPFQLVYGKSCHLPVEMEHKAYWALKFLNFDSTLSAERRKLQLQELEEMRLTAYDNSKNYKEKVKLYHDKKLLKREFQPGQQVLLFNSRFKIFQGKLKSKWSGPFTIKEVKPHGAIELVDPTSDDPARSWVVNGQRLKHYMGGEIQRLTTIIHLSDP</sequence>
<dbReference type="Gene3D" id="3.30.420.10">
    <property type="entry name" value="Ribonuclease H-like superfamily/Ribonuclease H"/>
    <property type="match status" value="1"/>
</dbReference>
<dbReference type="FunFam" id="3.30.70.270:FF:000020">
    <property type="entry name" value="Transposon Tf2-6 polyprotein-like Protein"/>
    <property type="match status" value="1"/>
</dbReference>
<protein>
    <recommendedName>
        <fullName evidence="1">RNA-directed DNA polymerase</fullName>
        <ecNumber evidence="1">2.7.7.49</ecNumber>
    </recommendedName>
</protein>
<dbReference type="PROSITE" id="PS50994">
    <property type="entry name" value="INTEGRASE"/>
    <property type="match status" value="1"/>
</dbReference>
<evidence type="ECO:0000256" key="8">
    <source>
        <dbReference type="SAM" id="Coils"/>
    </source>
</evidence>
<feature type="region of interest" description="Disordered" evidence="9">
    <location>
        <begin position="130"/>
        <end position="164"/>
    </location>
</feature>
<evidence type="ECO:0000256" key="7">
    <source>
        <dbReference type="ARBA" id="ARBA00022918"/>
    </source>
</evidence>
<dbReference type="GO" id="GO:0003964">
    <property type="term" value="F:RNA-directed DNA polymerase activity"/>
    <property type="evidence" value="ECO:0007669"/>
    <property type="project" value="UniProtKB-KW"/>
</dbReference>
<feature type="compositionally biased region" description="Polar residues" evidence="9">
    <location>
        <begin position="141"/>
        <end position="164"/>
    </location>
</feature>
<keyword evidence="4" id="KW-0540">Nuclease</keyword>
<dbReference type="GO" id="GO:0016787">
    <property type="term" value="F:hydrolase activity"/>
    <property type="evidence" value="ECO:0007669"/>
    <property type="project" value="UniProtKB-KW"/>
</dbReference>
<dbReference type="Pfam" id="PF17921">
    <property type="entry name" value="Integrase_H2C2"/>
    <property type="match status" value="1"/>
</dbReference>
<feature type="compositionally biased region" description="Low complexity" evidence="9">
    <location>
        <begin position="130"/>
        <end position="139"/>
    </location>
</feature>
<dbReference type="CDD" id="cd00303">
    <property type="entry name" value="retropepsin_like"/>
    <property type="match status" value="1"/>
</dbReference>
<proteinExistence type="predicted"/>
<evidence type="ECO:0000256" key="5">
    <source>
        <dbReference type="ARBA" id="ARBA00022759"/>
    </source>
</evidence>
<dbReference type="Gene3D" id="3.30.70.270">
    <property type="match status" value="1"/>
</dbReference>
<dbReference type="GO" id="GO:0004519">
    <property type="term" value="F:endonuclease activity"/>
    <property type="evidence" value="ECO:0007669"/>
    <property type="project" value="UniProtKB-KW"/>
</dbReference>
<evidence type="ECO:0000313" key="12">
    <source>
        <dbReference type="Proteomes" id="UP000743370"/>
    </source>
</evidence>
<dbReference type="InterPro" id="IPR036397">
    <property type="entry name" value="RNaseH_sf"/>
</dbReference>
<dbReference type="GO" id="GO:0003676">
    <property type="term" value="F:nucleic acid binding"/>
    <property type="evidence" value="ECO:0007669"/>
    <property type="project" value="InterPro"/>
</dbReference>
<keyword evidence="6" id="KW-0378">Hydrolase</keyword>
<evidence type="ECO:0000256" key="3">
    <source>
        <dbReference type="ARBA" id="ARBA00022695"/>
    </source>
</evidence>
<dbReference type="InterPro" id="IPR043502">
    <property type="entry name" value="DNA/RNA_pol_sf"/>
</dbReference>
<keyword evidence="5" id="KW-0255">Endonuclease</keyword>
<evidence type="ECO:0000256" key="4">
    <source>
        <dbReference type="ARBA" id="ARBA00022722"/>
    </source>
</evidence>
<dbReference type="EC" id="2.7.7.49" evidence="1"/>
<dbReference type="Gene3D" id="2.40.70.10">
    <property type="entry name" value="Acid Proteases"/>
    <property type="match status" value="1"/>
</dbReference>
<accession>A0A8T0KQJ6</accession>
<gene>
    <name evidence="11" type="ORF">HKW66_Vig0190070</name>
</gene>
<feature type="coiled-coil region" evidence="8">
    <location>
        <begin position="516"/>
        <end position="547"/>
    </location>
</feature>
<dbReference type="InterPro" id="IPR001584">
    <property type="entry name" value="Integrase_cat-core"/>
</dbReference>
<dbReference type="InterPro" id="IPR041588">
    <property type="entry name" value="Integrase_H2C2"/>
</dbReference>
<dbReference type="InterPro" id="IPR012337">
    <property type="entry name" value="RNaseH-like_sf"/>
</dbReference>
<dbReference type="InterPro" id="IPR021109">
    <property type="entry name" value="Peptidase_aspartic_dom_sf"/>
</dbReference>
<organism evidence="11 12">
    <name type="scientific">Phaseolus angularis</name>
    <name type="common">Azuki bean</name>
    <name type="synonym">Vigna angularis</name>
    <dbReference type="NCBI Taxonomy" id="3914"/>
    <lineage>
        <taxon>Eukaryota</taxon>
        <taxon>Viridiplantae</taxon>
        <taxon>Streptophyta</taxon>
        <taxon>Embryophyta</taxon>
        <taxon>Tracheophyta</taxon>
        <taxon>Spermatophyta</taxon>
        <taxon>Magnoliopsida</taxon>
        <taxon>eudicotyledons</taxon>
        <taxon>Gunneridae</taxon>
        <taxon>Pentapetalae</taxon>
        <taxon>rosids</taxon>
        <taxon>fabids</taxon>
        <taxon>Fabales</taxon>
        <taxon>Fabaceae</taxon>
        <taxon>Papilionoideae</taxon>
        <taxon>50 kb inversion clade</taxon>
        <taxon>NPAAA clade</taxon>
        <taxon>indigoferoid/millettioid clade</taxon>
        <taxon>Phaseoleae</taxon>
        <taxon>Vigna</taxon>
    </lineage>
</organism>
<dbReference type="SUPFAM" id="SSF53098">
    <property type="entry name" value="Ribonuclease H-like"/>
    <property type="match status" value="1"/>
</dbReference>
<feature type="region of interest" description="Disordered" evidence="9">
    <location>
        <begin position="242"/>
        <end position="262"/>
    </location>
</feature>
<feature type="domain" description="Integrase catalytic" evidence="10">
    <location>
        <begin position="1062"/>
        <end position="1229"/>
    </location>
</feature>
<evidence type="ECO:0000256" key="1">
    <source>
        <dbReference type="ARBA" id="ARBA00012493"/>
    </source>
</evidence>
<dbReference type="Gene3D" id="1.10.340.70">
    <property type="match status" value="1"/>
</dbReference>
<name>A0A8T0KQJ6_PHAAN</name>
<evidence type="ECO:0000259" key="10">
    <source>
        <dbReference type="PROSITE" id="PS50994"/>
    </source>
</evidence>
<keyword evidence="8" id="KW-0175">Coiled coil</keyword>
<evidence type="ECO:0000256" key="6">
    <source>
        <dbReference type="ARBA" id="ARBA00022801"/>
    </source>
</evidence>
<dbReference type="Gene3D" id="3.10.10.10">
    <property type="entry name" value="HIV Type 1 Reverse Transcriptase, subunit A, domain 1"/>
    <property type="match status" value="1"/>
</dbReference>
<dbReference type="SUPFAM" id="SSF56672">
    <property type="entry name" value="DNA/RNA polymerases"/>
    <property type="match status" value="1"/>
</dbReference>
<dbReference type="EMBL" id="JABFOF010000003">
    <property type="protein sequence ID" value="KAG2401956.1"/>
    <property type="molecule type" value="Genomic_DNA"/>
</dbReference>
<dbReference type="Pfam" id="PF17917">
    <property type="entry name" value="RT_RNaseH"/>
    <property type="match status" value="1"/>
</dbReference>
<evidence type="ECO:0000256" key="9">
    <source>
        <dbReference type="SAM" id="MobiDB-lite"/>
    </source>
</evidence>
<comment type="caution">
    <text evidence="11">The sequence shown here is derived from an EMBL/GenBank/DDBJ whole genome shotgun (WGS) entry which is preliminary data.</text>
</comment>
<dbReference type="PANTHER" id="PTHR37984:SF5">
    <property type="entry name" value="PROTEIN NYNRIN-LIKE"/>
    <property type="match status" value="1"/>
</dbReference>
<dbReference type="InterPro" id="IPR050951">
    <property type="entry name" value="Retrovirus_Pol_polyprotein"/>
</dbReference>
<reference evidence="11 12" key="1">
    <citation type="submission" date="2020-05" db="EMBL/GenBank/DDBJ databases">
        <title>Vigna angularis (adzuki bean) Var. LongXiaoDou No. 4 denovo assembly.</title>
        <authorList>
            <person name="Xiang H."/>
        </authorList>
    </citation>
    <scope>NUCLEOTIDE SEQUENCE [LARGE SCALE GENOMIC DNA]</scope>
    <source>
        <tissue evidence="11">Leaf</tissue>
    </source>
</reference>
<dbReference type="Pfam" id="PF13650">
    <property type="entry name" value="Asp_protease_2"/>
    <property type="match status" value="1"/>
</dbReference>
<dbReference type="InterPro" id="IPR043128">
    <property type="entry name" value="Rev_trsase/Diguanyl_cyclase"/>
</dbReference>
<evidence type="ECO:0000256" key="2">
    <source>
        <dbReference type="ARBA" id="ARBA00022679"/>
    </source>
</evidence>
<dbReference type="InterPro" id="IPR041373">
    <property type="entry name" value="RT_RNaseH"/>
</dbReference>
<dbReference type="GO" id="GO:0015074">
    <property type="term" value="P:DNA integration"/>
    <property type="evidence" value="ECO:0007669"/>
    <property type="project" value="InterPro"/>
</dbReference>
<dbReference type="CDD" id="cd09274">
    <property type="entry name" value="RNase_HI_RT_Ty3"/>
    <property type="match status" value="1"/>
</dbReference>